<dbReference type="RefSeq" id="XP_024366944.1">
    <property type="nucleotide sequence ID" value="XM_024511176.2"/>
</dbReference>
<evidence type="ECO:0000313" key="2">
    <source>
        <dbReference type="EMBL" id="PNR26669.1"/>
    </source>
</evidence>
<dbReference type="EMBL" id="ABEU02000026">
    <property type="protein sequence ID" value="PNR26669.1"/>
    <property type="molecule type" value="Genomic_DNA"/>
</dbReference>
<protein>
    <submittedName>
        <fullName evidence="1 3">Uncharacterized protein</fullName>
    </submittedName>
</protein>
<evidence type="ECO:0000313" key="3">
    <source>
        <dbReference type="EnsemblPlants" id="Pp3c26_2708V3.1"/>
    </source>
</evidence>
<gene>
    <name evidence="3" type="primary">LOC112278097</name>
    <name evidence="1" type="ORF">PHYPA_030147</name>
    <name evidence="2" type="ORF">PHYPA_030150</name>
</gene>
<dbReference type="Gramene" id="Pp3c26_2708V3.1">
    <property type="protein sequence ID" value="Pp3c26_2708V3.1"/>
    <property type="gene ID" value="Pp3c26_2708"/>
</dbReference>
<organism evidence="1">
    <name type="scientific">Physcomitrium patens</name>
    <name type="common">Spreading-leaved earth moss</name>
    <name type="synonym">Physcomitrella patens</name>
    <dbReference type="NCBI Taxonomy" id="3218"/>
    <lineage>
        <taxon>Eukaryota</taxon>
        <taxon>Viridiplantae</taxon>
        <taxon>Streptophyta</taxon>
        <taxon>Embryophyta</taxon>
        <taxon>Bryophyta</taxon>
        <taxon>Bryophytina</taxon>
        <taxon>Bryopsida</taxon>
        <taxon>Funariidae</taxon>
        <taxon>Funariales</taxon>
        <taxon>Funariaceae</taxon>
        <taxon>Physcomitrium</taxon>
    </lineage>
</organism>
<evidence type="ECO:0000313" key="1">
    <source>
        <dbReference type="EMBL" id="PNR26666.1"/>
    </source>
</evidence>
<keyword evidence="4" id="KW-1185">Reference proteome</keyword>
<sequence>MTLFSAPPFLDKPRCSLGARCWWASRPGMARLADLDPQACPSQIGAAHQKPHCCMRACVYVCVSVSECFLCFPVCGGCSELDGTVSEGLPCETAISVDVVV</sequence>
<proteinExistence type="predicted"/>
<name>A0A2K1IBL9_PHYPA</name>
<reference evidence="3" key="3">
    <citation type="submission" date="2020-12" db="UniProtKB">
        <authorList>
            <consortium name="EnsemblPlants"/>
        </authorList>
    </citation>
    <scope>IDENTIFICATION</scope>
</reference>
<dbReference type="Gramene" id="Pp3c26_2819V3.1">
    <property type="protein sequence ID" value="Pp3c26_2819V3.1"/>
    <property type="gene ID" value="Pp3c26_2819"/>
</dbReference>
<accession>A0A2K1IBL9</accession>
<evidence type="ECO:0000313" key="4">
    <source>
        <dbReference type="Proteomes" id="UP000006727"/>
    </source>
</evidence>
<dbReference type="Proteomes" id="UP000006727">
    <property type="component" value="Chromosome 26"/>
</dbReference>
<dbReference type="AlphaFoldDB" id="A0A2K1IBL9"/>
<reference evidence="1 4" key="1">
    <citation type="journal article" date="2008" name="Science">
        <title>The Physcomitrella genome reveals evolutionary insights into the conquest of land by plants.</title>
        <authorList>
            <person name="Rensing S."/>
            <person name="Lang D."/>
            <person name="Zimmer A."/>
            <person name="Terry A."/>
            <person name="Salamov A."/>
            <person name="Shapiro H."/>
            <person name="Nishiyama T."/>
            <person name="Perroud P.-F."/>
            <person name="Lindquist E."/>
            <person name="Kamisugi Y."/>
            <person name="Tanahashi T."/>
            <person name="Sakakibara K."/>
            <person name="Fujita T."/>
            <person name="Oishi K."/>
            <person name="Shin-I T."/>
            <person name="Kuroki Y."/>
            <person name="Toyoda A."/>
            <person name="Suzuki Y."/>
            <person name="Hashimoto A."/>
            <person name="Yamaguchi K."/>
            <person name="Sugano A."/>
            <person name="Kohara Y."/>
            <person name="Fujiyama A."/>
            <person name="Anterola A."/>
            <person name="Aoki S."/>
            <person name="Ashton N."/>
            <person name="Barbazuk W.B."/>
            <person name="Barker E."/>
            <person name="Bennetzen J."/>
            <person name="Bezanilla M."/>
            <person name="Blankenship R."/>
            <person name="Cho S.H."/>
            <person name="Dutcher S."/>
            <person name="Estelle M."/>
            <person name="Fawcett J.A."/>
            <person name="Gundlach H."/>
            <person name="Hanada K."/>
            <person name="Heyl A."/>
            <person name="Hicks K.A."/>
            <person name="Hugh J."/>
            <person name="Lohr M."/>
            <person name="Mayer K."/>
            <person name="Melkozernov A."/>
            <person name="Murata T."/>
            <person name="Nelson D."/>
            <person name="Pils B."/>
            <person name="Prigge M."/>
            <person name="Reiss B."/>
            <person name="Renner T."/>
            <person name="Rombauts S."/>
            <person name="Rushton P."/>
            <person name="Sanderfoot A."/>
            <person name="Schween G."/>
            <person name="Shiu S.-H."/>
            <person name="Stueber K."/>
            <person name="Theodoulou F.L."/>
            <person name="Tu H."/>
            <person name="Van de Peer Y."/>
            <person name="Verrier P.J."/>
            <person name="Waters E."/>
            <person name="Wood A."/>
            <person name="Yang L."/>
            <person name="Cove D."/>
            <person name="Cuming A."/>
            <person name="Hasebe M."/>
            <person name="Lucas S."/>
            <person name="Mishler D.B."/>
            <person name="Reski R."/>
            <person name="Grigoriev I."/>
            <person name="Quatrano R.S."/>
            <person name="Boore J.L."/>
        </authorList>
    </citation>
    <scope>NUCLEOTIDE SEQUENCE [LARGE SCALE GENOMIC DNA]</scope>
    <source>
        <strain evidence="3 4">cv. Gransden 2004</strain>
    </source>
</reference>
<dbReference type="EMBL" id="ABEU02000026">
    <property type="protein sequence ID" value="PNR26666.1"/>
    <property type="molecule type" value="Genomic_DNA"/>
</dbReference>
<dbReference type="GeneID" id="112278097"/>
<dbReference type="EnsemblPlants" id="Pp3c26_2819V3.1">
    <property type="protein sequence ID" value="Pp3c26_2819V3.1"/>
    <property type="gene ID" value="Pp3c26_2819"/>
</dbReference>
<dbReference type="EnsemblPlants" id="Pp3c26_2708V3.1">
    <property type="protein sequence ID" value="Pp3c26_2708V3.1"/>
    <property type="gene ID" value="Pp3c26_2708"/>
</dbReference>
<dbReference type="KEGG" id="ppp:112278095"/>
<reference evidence="1 4" key="2">
    <citation type="journal article" date="2018" name="Plant J.">
        <title>The Physcomitrella patens chromosome-scale assembly reveals moss genome structure and evolution.</title>
        <authorList>
            <person name="Lang D."/>
            <person name="Ullrich K.K."/>
            <person name="Murat F."/>
            <person name="Fuchs J."/>
            <person name="Jenkins J."/>
            <person name="Haas F.B."/>
            <person name="Piednoel M."/>
            <person name="Gundlach H."/>
            <person name="Van Bel M."/>
            <person name="Meyberg R."/>
            <person name="Vives C."/>
            <person name="Morata J."/>
            <person name="Symeonidi A."/>
            <person name="Hiss M."/>
            <person name="Muchero W."/>
            <person name="Kamisugi Y."/>
            <person name="Saleh O."/>
            <person name="Blanc G."/>
            <person name="Decker E.L."/>
            <person name="van Gessel N."/>
            <person name="Grimwood J."/>
            <person name="Hayes R.D."/>
            <person name="Graham S.W."/>
            <person name="Gunter L.E."/>
            <person name="McDaniel S.F."/>
            <person name="Hoernstein S.N.W."/>
            <person name="Larsson A."/>
            <person name="Li F.W."/>
            <person name="Perroud P.F."/>
            <person name="Phillips J."/>
            <person name="Ranjan P."/>
            <person name="Rokshar D.S."/>
            <person name="Rothfels C.J."/>
            <person name="Schneider L."/>
            <person name="Shu S."/>
            <person name="Stevenson D.W."/>
            <person name="Thummler F."/>
            <person name="Tillich M."/>
            <person name="Villarreal Aguilar J.C."/>
            <person name="Widiez T."/>
            <person name="Wong G.K."/>
            <person name="Wymore A."/>
            <person name="Zhang Y."/>
            <person name="Zimmer A.D."/>
            <person name="Quatrano R.S."/>
            <person name="Mayer K.F.X."/>
            <person name="Goodstein D."/>
            <person name="Casacuberta J.M."/>
            <person name="Vandepoele K."/>
            <person name="Reski R."/>
            <person name="Cuming A.C."/>
            <person name="Tuskan G.A."/>
            <person name="Maumus F."/>
            <person name="Salse J."/>
            <person name="Schmutz J."/>
            <person name="Rensing S.A."/>
        </authorList>
    </citation>
    <scope>NUCLEOTIDE SEQUENCE [LARGE SCALE GENOMIC DNA]</scope>
    <source>
        <strain evidence="3 4">cv. Gransden 2004</strain>
    </source>
</reference>